<dbReference type="HOGENOM" id="CLU_2261872_0_0_11"/>
<protein>
    <submittedName>
        <fullName evidence="2">Uncharacterized protein</fullName>
    </submittedName>
</protein>
<evidence type="ECO:0000313" key="2">
    <source>
        <dbReference type="EMBL" id="EFV14967.1"/>
    </source>
</evidence>
<feature type="compositionally biased region" description="Low complexity" evidence="1">
    <location>
        <begin position="56"/>
        <end position="70"/>
    </location>
</feature>
<organism evidence="2 3">
    <name type="scientific">Segniliparus rugosus (strain ATCC BAA-974 / DSM 45345 / CCUG 50838 / CIP 108380 / JCM 13579 / CDC 945)</name>
    <dbReference type="NCBI Taxonomy" id="679197"/>
    <lineage>
        <taxon>Bacteria</taxon>
        <taxon>Bacillati</taxon>
        <taxon>Actinomycetota</taxon>
        <taxon>Actinomycetes</taxon>
        <taxon>Mycobacteriales</taxon>
        <taxon>Segniliparaceae</taxon>
        <taxon>Segniliparus</taxon>
    </lineage>
</organism>
<keyword evidence="3" id="KW-1185">Reference proteome</keyword>
<reference evidence="2 3" key="1">
    <citation type="journal article" date="2011" name="Stand. Genomic Sci.">
        <title>High quality draft genome sequence of Segniliparus rugosus CDC 945(T)= (ATCC BAA-974(T)).</title>
        <authorList>
            <person name="Earl A.M."/>
            <person name="Desjardins C.A."/>
            <person name="Fitzgerald M.G."/>
            <person name="Arachchi H.M."/>
            <person name="Zeng Q."/>
            <person name="Mehta T."/>
            <person name="Griggs A."/>
            <person name="Birren B.W."/>
            <person name="Toney N.C."/>
            <person name="Carr J."/>
            <person name="Posey J."/>
            <person name="Butler W.R."/>
        </authorList>
    </citation>
    <scope>NUCLEOTIDE SEQUENCE [LARGE SCALE GENOMIC DNA]</scope>
    <source>
        <strain evidence="3">ATCC BAA-974 / DSM 45345 / CCUG 50838 / CIP 108380 / JCM 13579 / CDC 945</strain>
    </source>
</reference>
<accession>E5XKY5</accession>
<sequence length="103" mass="11336">MSEADDLFDQLARRLRVIGVHFAEAADELVALRKAMLAERAASAPQPQAPQPVQAPPQWQQPGPAQGGYPSAPPQWQQPPQHWAGSQQEPQHWAGPQPPQQPR</sequence>
<dbReference type="Proteomes" id="UP000004816">
    <property type="component" value="Unassembled WGS sequence"/>
</dbReference>
<feature type="region of interest" description="Disordered" evidence="1">
    <location>
        <begin position="39"/>
        <end position="103"/>
    </location>
</feature>
<dbReference type="RefSeq" id="WP_007466871.1">
    <property type="nucleotide sequence ID" value="NZ_KI391954.1"/>
</dbReference>
<dbReference type="OrthoDB" id="10012419at2"/>
<gene>
    <name evidence="2" type="ORF">HMPREF9336_00154</name>
</gene>
<dbReference type="AlphaFoldDB" id="E5XKY5"/>
<proteinExistence type="predicted"/>
<evidence type="ECO:0000256" key="1">
    <source>
        <dbReference type="SAM" id="MobiDB-lite"/>
    </source>
</evidence>
<dbReference type="STRING" id="679197.HMPREF9336_00154"/>
<name>E5XKY5_SEGRC</name>
<dbReference type="EMBL" id="ACZI02000003">
    <property type="protein sequence ID" value="EFV14967.1"/>
    <property type="molecule type" value="Genomic_DNA"/>
</dbReference>
<evidence type="ECO:0000313" key="3">
    <source>
        <dbReference type="Proteomes" id="UP000004816"/>
    </source>
</evidence>
<comment type="caution">
    <text evidence="2">The sequence shown here is derived from an EMBL/GenBank/DDBJ whole genome shotgun (WGS) entry which is preliminary data.</text>
</comment>